<dbReference type="InterPro" id="IPR016621">
    <property type="entry name" value="UCP014543"/>
</dbReference>
<reference evidence="2 3" key="1">
    <citation type="submission" date="2018-05" db="EMBL/GenBank/DDBJ databases">
        <title>Genomic Encyclopedia of Type Strains, Phase IV (KMG-IV): sequencing the most valuable type-strain genomes for metagenomic binning, comparative biology and taxonomic classification.</title>
        <authorList>
            <person name="Goeker M."/>
        </authorList>
    </citation>
    <scope>NUCLEOTIDE SEQUENCE [LARGE SCALE GENOMIC DNA]</scope>
    <source>
        <strain evidence="2 3">JC118</strain>
    </source>
</reference>
<dbReference type="STRING" id="1034346.GCA_000313565_00152"/>
<gene>
    <name evidence="2" type="ORF">DES51_101153</name>
    <name evidence="1" type="ORF">MQE39_02645</name>
</gene>
<dbReference type="Proteomes" id="UP001276902">
    <property type="component" value="Unassembled WGS sequence"/>
</dbReference>
<comment type="caution">
    <text evidence="2">The sequence shown here is derived from an EMBL/GenBank/DDBJ whole genome shotgun (WGS) entry which is preliminary data.</text>
</comment>
<keyword evidence="3" id="KW-1185">Reference proteome</keyword>
<dbReference type="AlphaFoldDB" id="A0A318KUG4"/>
<sequence>MKKIVCVYNLSKEHEQVIESLLAKQNIAIVKLNERLLNQKIGAAAQLPDFPYEDRPLAESDFDEELLLFANLSDAEVDQFADELKKHFRFSGVMAMLTEHNRNWYFIDFFDEVMKDHRLFKAIDELREEMKNCESADPSKVENLKKLNDTLMEAFLYLKAQDYEEKRLLALSSELRRLRGAAI</sequence>
<evidence type="ECO:0000313" key="1">
    <source>
        <dbReference type="EMBL" id="MDY5167025.1"/>
    </source>
</evidence>
<dbReference type="Pfam" id="PF12646">
    <property type="entry name" value="DUF3783"/>
    <property type="match status" value="1"/>
</dbReference>
<dbReference type="OrthoDB" id="1641772at2"/>
<protein>
    <submittedName>
        <fullName evidence="1">DUF3783 domain-containing protein</fullName>
    </submittedName>
    <submittedName>
        <fullName evidence="2">Uncharacterized protein DUF3783</fullName>
    </submittedName>
</protein>
<evidence type="ECO:0000313" key="2">
    <source>
        <dbReference type="EMBL" id="PXX81544.1"/>
    </source>
</evidence>
<organism evidence="2 3">
    <name type="scientific">Dielma fastidiosa</name>
    <dbReference type="NCBI Taxonomy" id="1034346"/>
    <lineage>
        <taxon>Bacteria</taxon>
        <taxon>Bacillati</taxon>
        <taxon>Bacillota</taxon>
        <taxon>Erysipelotrichia</taxon>
        <taxon>Erysipelotrichales</taxon>
        <taxon>Erysipelotrichaceae</taxon>
        <taxon>Dielma</taxon>
    </lineage>
</organism>
<name>A0A318KUG4_9FIRM</name>
<dbReference type="Proteomes" id="UP000247612">
    <property type="component" value="Unassembled WGS sequence"/>
</dbReference>
<proteinExistence type="predicted"/>
<accession>A0A318KUG4</accession>
<evidence type="ECO:0000313" key="3">
    <source>
        <dbReference type="Proteomes" id="UP000247612"/>
    </source>
</evidence>
<dbReference type="EMBL" id="JALDAW010000008">
    <property type="protein sequence ID" value="MDY5167025.1"/>
    <property type="molecule type" value="Genomic_DNA"/>
</dbReference>
<dbReference type="RefSeq" id="WP_022936460.1">
    <property type="nucleotide sequence ID" value="NZ_BAABZA010000001.1"/>
</dbReference>
<dbReference type="EMBL" id="QJKH01000001">
    <property type="protein sequence ID" value="PXX81544.1"/>
    <property type="molecule type" value="Genomic_DNA"/>
</dbReference>
<reference evidence="1" key="2">
    <citation type="submission" date="2022-03" db="EMBL/GenBank/DDBJ databases">
        <title>First case of bacteraemia caused by Dielma fastidiosa in a patient hospitalised with diverticulitis.</title>
        <authorList>
            <person name="Forman-Ankjaer B."/>
            <person name="Hvid-Jensen F."/>
            <person name="Kobel C.M."/>
            <person name="Greve T."/>
        </authorList>
    </citation>
    <scope>NUCLEOTIDE SEQUENCE</scope>
    <source>
        <strain evidence="1">AUH_DF_2021</strain>
    </source>
</reference>